<evidence type="ECO:0000256" key="2">
    <source>
        <dbReference type="ARBA" id="ARBA00022692"/>
    </source>
</evidence>
<dbReference type="CDD" id="cd00112">
    <property type="entry name" value="LDLa"/>
    <property type="match status" value="2"/>
</dbReference>
<dbReference type="Gene3D" id="1.20.1070.10">
    <property type="entry name" value="Rhodopsin 7-helix transmembrane proteins"/>
    <property type="match status" value="1"/>
</dbReference>
<feature type="transmembrane region" description="Helical" evidence="9">
    <location>
        <begin position="1624"/>
        <end position="1645"/>
    </location>
</feature>
<feature type="transmembrane region" description="Helical" evidence="9">
    <location>
        <begin position="1542"/>
        <end position="1564"/>
    </location>
</feature>
<name>A0A815VRC3_ADIRI</name>
<dbReference type="InterPro" id="IPR002172">
    <property type="entry name" value="LDrepeatLR_classA_rpt"/>
</dbReference>
<feature type="domain" description="EGF-like" evidence="11">
    <location>
        <begin position="1126"/>
        <end position="1164"/>
    </location>
</feature>
<dbReference type="InterPro" id="IPR050685">
    <property type="entry name" value="LDLR"/>
</dbReference>
<evidence type="ECO:0000256" key="7">
    <source>
        <dbReference type="PROSITE-ProRule" id="PRU00076"/>
    </source>
</evidence>
<organism evidence="13 14">
    <name type="scientific">Adineta ricciae</name>
    <name type="common">Rotifer</name>
    <dbReference type="NCBI Taxonomy" id="249248"/>
    <lineage>
        <taxon>Eukaryota</taxon>
        <taxon>Metazoa</taxon>
        <taxon>Spiralia</taxon>
        <taxon>Gnathifera</taxon>
        <taxon>Rotifera</taxon>
        <taxon>Eurotatoria</taxon>
        <taxon>Bdelloidea</taxon>
        <taxon>Adinetida</taxon>
        <taxon>Adinetidae</taxon>
        <taxon>Adineta</taxon>
    </lineage>
</organism>
<evidence type="ECO:0000256" key="8">
    <source>
        <dbReference type="PROSITE-ProRule" id="PRU00124"/>
    </source>
</evidence>
<evidence type="ECO:0000256" key="9">
    <source>
        <dbReference type="SAM" id="Phobius"/>
    </source>
</evidence>
<evidence type="ECO:0000313" key="13">
    <source>
        <dbReference type="EMBL" id="CAF1533745.1"/>
    </source>
</evidence>
<keyword evidence="5 9" id="KW-0472">Membrane</keyword>
<keyword evidence="10" id="KW-0732">Signal</keyword>
<dbReference type="PROSITE" id="PS50262">
    <property type="entry name" value="G_PROTEIN_RECEP_F1_2"/>
    <property type="match status" value="1"/>
</dbReference>
<evidence type="ECO:0000259" key="12">
    <source>
        <dbReference type="PROSITE" id="PS50262"/>
    </source>
</evidence>
<dbReference type="CDD" id="cd00054">
    <property type="entry name" value="EGF_CA"/>
    <property type="match status" value="1"/>
</dbReference>
<feature type="disulfide bond" evidence="8">
    <location>
        <begin position="796"/>
        <end position="811"/>
    </location>
</feature>
<feature type="transmembrane region" description="Helical" evidence="9">
    <location>
        <begin position="1494"/>
        <end position="1516"/>
    </location>
</feature>
<evidence type="ECO:0000256" key="10">
    <source>
        <dbReference type="SAM" id="SignalP"/>
    </source>
</evidence>
<dbReference type="EMBL" id="CAJNOJ010000920">
    <property type="protein sequence ID" value="CAF1533745.1"/>
    <property type="molecule type" value="Genomic_DNA"/>
</dbReference>
<feature type="transmembrane region" description="Helical" evidence="9">
    <location>
        <begin position="1414"/>
        <end position="1434"/>
    </location>
</feature>
<accession>A0A815VRC3</accession>
<feature type="signal peptide" evidence="10">
    <location>
        <begin position="1"/>
        <end position="17"/>
    </location>
</feature>
<reference evidence="13" key="1">
    <citation type="submission" date="2021-02" db="EMBL/GenBank/DDBJ databases">
        <authorList>
            <person name="Nowell W R."/>
        </authorList>
    </citation>
    <scope>NUCLEOTIDE SEQUENCE</scope>
</reference>
<dbReference type="SUPFAM" id="SSF81321">
    <property type="entry name" value="Family A G protein-coupled receptor-like"/>
    <property type="match status" value="1"/>
</dbReference>
<feature type="chain" id="PRO_5032658848" evidence="10">
    <location>
        <begin position="18"/>
        <end position="1685"/>
    </location>
</feature>
<feature type="transmembrane region" description="Helical" evidence="9">
    <location>
        <begin position="1465"/>
        <end position="1487"/>
    </location>
</feature>
<feature type="domain" description="G-protein coupled receptors family 1 profile" evidence="12">
    <location>
        <begin position="1396"/>
        <end position="1643"/>
    </location>
</feature>
<dbReference type="CDD" id="cd00637">
    <property type="entry name" value="7tm_classA_rhodopsin-like"/>
    <property type="match status" value="1"/>
</dbReference>
<comment type="caution">
    <text evidence="7">Lacks conserved residue(s) required for the propagation of feature annotation.</text>
</comment>
<sequence length="1685" mass="197674">MLIQILRIALLLSIGETNIYIYHTEDSLSAQFYDCIYHQDLLYCRRPTEPIVLQRDNDTQYCYNNGKVHTFSSLMNNSINASFIRYNWNSGIEKIEDYMNYVTDGIDNYICECTNSQSFGRHCEYILPFGKTFEETLQWELEKRRQNKNDTQIYGDILCYTTILCDSGMLCLDWRDICDGLQQCMFGYDEENCDKLEFNECEDDEYRCVNGMCIPDEYFLDGDYDCMDTTDEIGYKADFDCTFQQVSIECDDRTCLRDYYSCGDGQCIDSRLAFQGSSKLMETCRSYRDQYYICETHYYDEQWTLPNGRCYLGKDYREINIFNLTNTELCIYFVKCLLSNGAEKNCISMSNGHDYNEQLRKYCSSPFIQYPQGAIIGPYIHHFYNIERRSWEERTADFIIINGTIKCRQYLIQNYINISYSTYESLLEWEEFICMSPVMNSSILEGGYDPFCYNNSQTFKNQSYNVIDICNRSKECISAYRIADGFDDCIDNMDEVKINRNLVLKTCLKMRRHRFQCSSDQPTCLPILFFSDNITDCENNYDELISLKLNYNYKSNRDREILQQYIENSWEIGEISQIVANLSFRSYCNTFWDVELHIDEDRKICKDWWICSKDQWQCHSGQCIDVNWVLDGEWDCLDASDEQKIFFTNHSLSSHNIDLIDSSVLEENFQIRYYEEPFWNICNFSTEFPCFPINSSCLSSYPCISLEKVGDGHPDCLGAVDERNTIEYCNEAYMLGYDFLCLSTKTCIGFYEICVVRCPNIIDDERMCDSHRDSDGCENDKDFRCWNGTCIKDGRCNQKSECVYGEDEYHCEIPNVERKTIESNYRSQKKNIVATTPKYLNLPMFPHETKTLSNISIHNSTISETIKSIDIVNNISSPIAYICNRGVGIYTYNDSIVCFCPEQYYGDKCQFYNDHLTLILGLDISSSKYKMVRNSNMILKILVLFLYENEILATKEFHVRPAIEMNNPKKQIIRFLYSRTNISLKRKQQRYFNRTNIINEHPYSVQIEGYKLNQNKTPLFIGVWKYPIYFDYLPSFRFVQILRFNNTNNIYNPCSRNPCGGYYQCHQLLNQPYNYICSSPNHNSNQSYCFGNALYRQNYRNSTDETKLSTYCICSSERYGYRCGLIYDQCNENPCENNGTCLPSNKPSEYHCVCKSFYYGKRCQLSKQIVTLHVNGTVEHKAIIIQYFRLDRFTLKLILISQRIYKQLPSQLTDFQNEMKPPDIVIAKQYIDINQVNIYILSLQINASSLNIIVQMNELNRCINVRMLFQKDEENEIHVYKYHYLCRKNSSLFCFYDRNFVCICDKDHYRVECFNYDHNIEHCSFCFSDGQCLIENRLYKDNYHCLCPPCRSGRLCQFIDDGLSFTIHSALLHVSYIYQIIYCLIVFLLFIFGGITNYATLITFSQGKLRETSVGIYLLFFSIISQVTLCSLTLKSFQILFNFFTNDILCKIISYALSTTSRCSFWLISWVAIIRLFGILFPFSTLLKNIRLTIIVNLLTIIIIASMDIHELFFYIKDPSGQSACIVSYPSIISTYERISVILHYTIPFCIQTLSISGLIILAARSRSRANNHSETFFKYLQRQFENQKEMYIVPLVIIISGLPHSILSFSFSCVNLSLWEKHLLLIAYLIAYAPQTLGFVLFVIPSTNYLKEFQKTNLSKMFIFRFILTKWKKKHLVSSITSNN</sequence>
<feature type="disulfide bond" evidence="8">
    <location>
        <begin position="201"/>
        <end position="213"/>
    </location>
</feature>
<dbReference type="PROSITE" id="PS00022">
    <property type="entry name" value="EGF_1"/>
    <property type="match status" value="2"/>
</dbReference>
<evidence type="ECO:0000256" key="1">
    <source>
        <dbReference type="ARBA" id="ARBA00004167"/>
    </source>
</evidence>
<dbReference type="PROSITE" id="PS50068">
    <property type="entry name" value="LDLRA_2"/>
    <property type="match status" value="3"/>
</dbReference>
<dbReference type="SMART" id="SM00192">
    <property type="entry name" value="LDLa"/>
    <property type="match status" value="7"/>
</dbReference>
<feature type="disulfide bond" evidence="8">
    <location>
        <begin position="611"/>
        <end position="623"/>
    </location>
</feature>
<feature type="disulfide bond" evidence="7">
    <location>
        <begin position="1347"/>
        <end position="1356"/>
    </location>
</feature>
<feature type="transmembrane region" description="Helical" evidence="9">
    <location>
        <begin position="1592"/>
        <end position="1612"/>
    </location>
</feature>
<keyword evidence="6 7" id="KW-1015">Disulfide bond</keyword>
<feature type="transmembrane region" description="Helical" evidence="9">
    <location>
        <begin position="1376"/>
        <end position="1402"/>
    </location>
</feature>
<feature type="disulfide bond" evidence="8">
    <location>
        <begin position="618"/>
        <end position="636"/>
    </location>
</feature>
<dbReference type="SMART" id="SM00181">
    <property type="entry name" value="EGF"/>
    <property type="match status" value="3"/>
</dbReference>
<evidence type="ECO:0000256" key="4">
    <source>
        <dbReference type="ARBA" id="ARBA00022989"/>
    </source>
</evidence>
<dbReference type="Gene3D" id="4.10.400.10">
    <property type="entry name" value="Low-density Lipoprotein Receptor"/>
    <property type="match status" value="2"/>
</dbReference>
<evidence type="ECO:0000256" key="6">
    <source>
        <dbReference type="ARBA" id="ARBA00023157"/>
    </source>
</evidence>
<protein>
    <submittedName>
        <fullName evidence="13">Uncharacterized protein</fullName>
    </submittedName>
</protein>
<keyword evidence="3" id="KW-0677">Repeat</keyword>
<dbReference type="Gene3D" id="2.10.25.10">
    <property type="entry name" value="Laminin"/>
    <property type="match status" value="1"/>
</dbReference>
<dbReference type="SUPFAM" id="SSF57424">
    <property type="entry name" value="LDL receptor-like module"/>
    <property type="match status" value="2"/>
</dbReference>
<dbReference type="PRINTS" id="PR00261">
    <property type="entry name" value="LDLRECEPTOR"/>
</dbReference>
<gene>
    <name evidence="13" type="ORF">EDS130_LOCUS44781</name>
</gene>
<dbReference type="OrthoDB" id="9990982at2759"/>
<keyword evidence="4 9" id="KW-1133">Transmembrane helix</keyword>
<comment type="caution">
    <text evidence="13">The sequence shown here is derived from an EMBL/GenBank/DDBJ whole genome shotgun (WGS) entry which is preliminary data.</text>
</comment>
<dbReference type="InterPro" id="IPR036055">
    <property type="entry name" value="LDL_receptor-like_sf"/>
</dbReference>
<dbReference type="GO" id="GO:0005886">
    <property type="term" value="C:plasma membrane"/>
    <property type="evidence" value="ECO:0007669"/>
    <property type="project" value="TreeGrafter"/>
</dbReference>
<dbReference type="PROSITE" id="PS50026">
    <property type="entry name" value="EGF_3"/>
    <property type="match status" value="2"/>
</dbReference>
<dbReference type="PANTHER" id="PTHR24270">
    <property type="entry name" value="LOW-DENSITY LIPOPROTEIN RECEPTOR-RELATED"/>
    <property type="match status" value="1"/>
</dbReference>
<feature type="disulfide bond" evidence="7">
    <location>
        <begin position="1135"/>
        <end position="1152"/>
    </location>
</feature>
<evidence type="ECO:0000313" key="14">
    <source>
        <dbReference type="Proteomes" id="UP000663852"/>
    </source>
</evidence>
<feature type="disulfide bond" evidence="7">
    <location>
        <begin position="1154"/>
        <end position="1163"/>
    </location>
</feature>
<dbReference type="Proteomes" id="UP000663852">
    <property type="component" value="Unassembled WGS sequence"/>
</dbReference>
<keyword evidence="7" id="KW-0245">EGF-like domain</keyword>
<evidence type="ECO:0000259" key="11">
    <source>
        <dbReference type="PROSITE" id="PS50026"/>
    </source>
</evidence>
<dbReference type="SUPFAM" id="SSF57196">
    <property type="entry name" value="EGF/Laminin"/>
    <property type="match status" value="1"/>
</dbReference>
<comment type="subcellular location">
    <subcellularLocation>
        <location evidence="1">Membrane</location>
        <topology evidence="1">Single-pass membrane protein</topology>
    </subcellularLocation>
</comment>
<evidence type="ECO:0000256" key="5">
    <source>
        <dbReference type="ARBA" id="ARBA00023136"/>
    </source>
</evidence>
<keyword evidence="2 9" id="KW-0812">Transmembrane</keyword>
<dbReference type="Pfam" id="PF00057">
    <property type="entry name" value="Ldl_recept_a"/>
    <property type="match status" value="2"/>
</dbReference>
<feature type="disulfide bond" evidence="8">
    <location>
        <begin position="208"/>
        <end position="226"/>
    </location>
</feature>
<dbReference type="GO" id="GO:0016192">
    <property type="term" value="P:vesicle-mediated transport"/>
    <property type="evidence" value="ECO:0007669"/>
    <property type="project" value="UniProtKB-ARBA"/>
</dbReference>
<dbReference type="InterPro" id="IPR017452">
    <property type="entry name" value="GPCR_Rhodpsn_7TM"/>
</dbReference>
<proteinExistence type="predicted"/>
<dbReference type="InterPro" id="IPR000742">
    <property type="entry name" value="EGF"/>
</dbReference>
<feature type="domain" description="EGF-like" evidence="11">
    <location>
        <begin position="1319"/>
        <end position="1357"/>
    </location>
</feature>
<evidence type="ECO:0000256" key="3">
    <source>
        <dbReference type="ARBA" id="ARBA00022737"/>
    </source>
</evidence>